<reference evidence="2" key="1">
    <citation type="submission" date="2020-03" db="EMBL/GenBank/DDBJ databases">
        <title>Castanea mollissima Vanexum genome sequencing.</title>
        <authorList>
            <person name="Staton M."/>
        </authorList>
    </citation>
    <scope>NUCLEOTIDE SEQUENCE</scope>
    <source>
        <tissue evidence="2">Leaf</tissue>
    </source>
</reference>
<evidence type="ECO:0000259" key="1">
    <source>
        <dbReference type="Pfam" id="PF01926"/>
    </source>
</evidence>
<sequence>MCGDDGVLSWFMYQKLLEFKLKEVISREPTLLVLVVGVPNVGKSSLINLIHQIVSSCFPVQENMKLHLARCLVSVKIFLDTRRLEGIRYDYKEKHEYNLKDLRPKRRKLPFDSDMFYIEYLLAVFNTQGTPLQWKHLNNRRLQGIQYDSKEKHEYNLKDFRPKRRKLPNDSDMLYIE</sequence>
<keyword evidence="3" id="KW-1185">Reference proteome</keyword>
<dbReference type="InterPro" id="IPR006073">
    <property type="entry name" value="GTP-bd"/>
</dbReference>
<dbReference type="Proteomes" id="UP000737018">
    <property type="component" value="Unassembled WGS sequence"/>
</dbReference>
<feature type="domain" description="G" evidence="1">
    <location>
        <begin position="33"/>
        <end position="51"/>
    </location>
</feature>
<evidence type="ECO:0000313" key="2">
    <source>
        <dbReference type="EMBL" id="KAF3955096.1"/>
    </source>
</evidence>
<dbReference type="AlphaFoldDB" id="A0A8J4R2N5"/>
<dbReference type="EMBL" id="JRKL02003485">
    <property type="protein sequence ID" value="KAF3955096.1"/>
    <property type="molecule type" value="Genomic_DNA"/>
</dbReference>
<dbReference type="OrthoDB" id="269151at2759"/>
<protein>
    <recommendedName>
        <fullName evidence="1">G domain-containing protein</fullName>
    </recommendedName>
</protein>
<comment type="caution">
    <text evidence="2">The sequence shown here is derived from an EMBL/GenBank/DDBJ whole genome shotgun (WGS) entry which is preliminary data.</text>
</comment>
<evidence type="ECO:0000313" key="3">
    <source>
        <dbReference type="Proteomes" id="UP000737018"/>
    </source>
</evidence>
<dbReference type="Gene3D" id="3.40.50.300">
    <property type="entry name" value="P-loop containing nucleotide triphosphate hydrolases"/>
    <property type="match status" value="1"/>
</dbReference>
<dbReference type="GO" id="GO:0005525">
    <property type="term" value="F:GTP binding"/>
    <property type="evidence" value="ECO:0007669"/>
    <property type="project" value="InterPro"/>
</dbReference>
<accession>A0A8J4R2N5</accession>
<organism evidence="2 3">
    <name type="scientific">Castanea mollissima</name>
    <name type="common">Chinese chestnut</name>
    <dbReference type="NCBI Taxonomy" id="60419"/>
    <lineage>
        <taxon>Eukaryota</taxon>
        <taxon>Viridiplantae</taxon>
        <taxon>Streptophyta</taxon>
        <taxon>Embryophyta</taxon>
        <taxon>Tracheophyta</taxon>
        <taxon>Spermatophyta</taxon>
        <taxon>Magnoliopsida</taxon>
        <taxon>eudicotyledons</taxon>
        <taxon>Gunneridae</taxon>
        <taxon>Pentapetalae</taxon>
        <taxon>rosids</taxon>
        <taxon>fabids</taxon>
        <taxon>Fagales</taxon>
        <taxon>Fagaceae</taxon>
        <taxon>Castanea</taxon>
    </lineage>
</organism>
<gene>
    <name evidence="2" type="ORF">CMV_019651</name>
</gene>
<dbReference type="SUPFAM" id="SSF52540">
    <property type="entry name" value="P-loop containing nucleoside triphosphate hydrolases"/>
    <property type="match status" value="1"/>
</dbReference>
<name>A0A8J4R2N5_9ROSI</name>
<proteinExistence type="predicted"/>
<dbReference type="Pfam" id="PF01926">
    <property type="entry name" value="MMR_HSR1"/>
    <property type="match status" value="1"/>
</dbReference>
<dbReference type="InterPro" id="IPR027417">
    <property type="entry name" value="P-loop_NTPase"/>
</dbReference>